<keyword evidence="7" id="KW-0807">Transducer</keyword>
<feature type="compositionally biased region" description="Pro residues" evidence="8">
    <location>
        <begin position="414"/>
        <end position="427"/>
    </location>
</feature>
<keyword evidence="3 9" id="KW-1133">Transmembrane helix</keyword>
<keyword evidence="5 9" id="KW-0472">Membrane</keyword>
<feature type="transmembrane region" description="Helical" evidence="9">
    <location>
        <begin position="101"/>
        <end position="122"/>
    </location>
</feature>
<dbReference type="PROSITE" id="PS50262">
    <property type="entry name" value="G_PROTEIN_RECEP_F1_2"/>
    <property type="match status" value="1"/>
</dbReference>
<feature type="region of interest" description="Disordered" evidence="8">
    <location>
        <begin position="371"/>
        <end position="445"/>
    </location>
</feature>
<feature type="transmembrane region" description="Helical" evidence="9">
    <location>
        <begin position="190"/>
        <end position="209"/>
    </location>
</feature>
<evidence type="ECO:0000256" key="5">
    <source>
        <dbReference type="ARBA" id="ARBA00023136"/>
    </source>
</evidence>
<evidence type="ECO:0000256" key="8">
    <source>
        <dbReference type="SAM" id="MobiDB-lite"/>
    </source>
</evidence>
<keyword evidence="6" id="KW-0675">Receptor</keyword>
<dbReference type="AlphaFoldDB" id="A0A6I8PLR4"/>
<dbReference type="InParanoid" id="A0A6I8PLR4"/>
<dbReference type="GO" id="GO:0005886">
    <property type="term" value="C:plasma membrane"/>
    <property type="evidence" value="ECO:0000318"/>
    <property type="project" value="GO_Central"/>
</dbReference>
<evidence type="ECO:0000256" key="4">
    <source>
        <dbReference type="ARBA" id="ARBA00023040"/>
    </source>
</evidence>
<dbReference type="Proteomes" id="UP000002279">
    <property type="component" value="Chromosome 3"/>
</dbReference>
<dbReference type="OMA" id="SPFLCLM"/>
<dbReference type="FunCoup" id="A0A6I8PLR4">
    <property type="interactions" value="82"/>
</dbReference>
<reference evidence="11" key="3">
    <citation type="submission" date="2025-09" db="UniProtKB">
        <authorList>
            <consortium name="Ensembl"/>
        </authorList>
    </citation>
    <scope>IDENTIFICATION</scope>
    <source>
        <strain evidence="11">Glennie</strain>
    </source>
</reference>
<organism evidence="11 12">
    <name type="scientific">Ornithorhynchus anatinus</name>
    <name type="common">Duckbill platypus</name>
    <dbReference type="NCBI Taxonomy" id="9258"/>
    <lineage>
        <taxon>Eukaryota</taxon>
        <taxon>Metazoa</taxon>
        <taxon>Chordata</taxon>
        <taxon>Craniata</taxon>
        <taxon>Vertebrata</taxon>
        <taxon>Euteleostomi</taxon>
        <taxon>Mammalia</taxon>
        <taxon>Monotremata</taxon>
        <taxon>Ornithorhynchidae</taxon>
        <taxon>Ornithorhynchus</taxon>
    </lineage>
</organism>
<dbReference type="PANTHER" id="PTHR11334">
    <property type="entry name" value="MAS-RELATED G-PROTEIN COUPLED RECEPTOR"/>
    <property type="match status" value="1"/>
</dbReference>
<dbReference type="InterPro" id="IPR000276">
    <property type="entry name" value="GPCR_Rhodpsn"/>
</dbReference>
<accession>A0A6I8PLR4</accession>
<feature type="region of interest" description="Disordered" evidence="8">
    <location>
        <begin position="317"/>
        <end position="357"/>
    </location>
</feature>
<dbReference type="GeneTree" id="ENSGT01140000282544"/>
<dbReference type="PANTHER" id="PTHR11334:SF1">
    <property type="entry name" value="G-PROTEIN COUPLED RECEPTOR 152-RELATED"/>
    <property type="match status" value="1"/>
</dbReference>
<reference evidence="11 12" key="1">
    <citation type="journal article" date="2008" name="Nature">
        <title>Genome analysis of the platypus reveals unique signatures of evolution.</title>
        <authorList>
            <person name="Warren W.C."/>
            <person name="Hillier L.W."/>
            <person name="Marshall Graves J.A."/>
            <person name="Birney E."/>
            <person name="Ponting C.P."/>
            <person name="Grutzner F."/>
            <person name="Belov K."/>
            <person name="Miller W."/>
            <person name="Clarke L."/>
            <person name="Chinwalla A.T."/>
            <person name="Yang S.P."/>
            <person name="Heger A."/>
            <person name="Locke D.P."/>
            <person name="Miethke P."/>
            <person name="Waters P.D."/>
            <person name="Veyrunes F."/>
            <person name="Fulton L."/>
            <person name="Fulton B."/>
            <person name="Graves T."/>
            <person name="Wallis J."/>
            <person name="Puente X.S."/>
            <person name="Lopez-Otin C."/>
            <person name="Ordonez G.R."/>
            <person name="Eichler E.E."/>
            <person name="Chen L."/>
            <person name="Cheng Z."/>
            <person name="Deakin J.E."/>
            <person name="Alsop A."/>
            <person name="Thompson K."/>
            <person name="Kirby P."/>
            <person name="Papenfuss A.T."/>
            <person name="Wakefield M.J."/>
            <person name="Olender T."/>
            <person name="Lancet D."/>
            <person name="Huttley G.A."/>
            <person name="Smit A.F."/>
            <person name="Pask A."/>
            <person name="Temple-Smith P."/>
            <person name="Batzer M.A."/>
            <person name="Walker J.A."/>
            <person name="Konkel M.K."/>
            <person name="Harris R.S."/>
            <person name="Whittington C.M."/>
            <person name="Wong E.S."/>
            <person name="Gemmell N.J."/>
            <person name="Buschiazzo E."/>
            <person name="Vargas Jentzsch I.M."/>
            <person name="Merkel A."/>
            <person name="Schmitz J."/>
            <person name="Zemann A."/>
            <person name="Churakov G."/>
            <person name="Kriegs J.O."/>
            <person name="Brosius J."/>
            <person name="Murchison E.P."/>
            <person name="Sachidanandam R."/>
            <person name="Smith C."/>
            <person name="Hannon G.J."/>
            <person name="Tsend-Ayush E."/>
            <person name="McMillan D."/>
            <person name="Attenborough R."/>
            <person name="Rens W."/>
            <person name="Ferguson-Smith M."/>
            <person name="Lefevre C.M."/>
            <person name="Sharp J.A."/>
            <person name="Nicholas K.R."/>
            <person name="Ray D.A."/>
            <person name="Kube M."/>
            <person name="Reinhardt R."/>
            <person name="Pringle T.H."/>
            <person name="Taylor J."/>
            <person name="Jones R.C."/>
            <person name="Nixon B."/>
            <person name="Dacheux J.L."/>
            <person name="Niwa H."/>
            <person name="Sekita Y."/>
            <person name="Huang X."/>
            <person name="Stark A."/>
            <person name="Kheradpour P."/>
            <person name="Kellis M."/>
            <person name="Flicek P."/>
            <person name="Chen Y."/>
            <person name="Webber C."/>
            <person name="Hardison R."/>
            <person name="Nelson J."/>
            <person name="Hallsworth-Pepin K."/>
            <person name="Delehaunty K."/>
            <person name="Markovic C."/>
            <person name="Minx P."/>
            <person name="Feng Y."/>
            <person name="Kremitzki C."/>
            <person name="Mitreva M."/>
            <person name="Glasscock J."/>
            <person name="Wylie T."/>
            <person name="Wohldmann P."/>
            <person name="Thiru P."/>
            <person name="Nhan M.N."/>
            <person name="Pohl C.S."/>
            <person name="Smith S.M."/>
            <person name="Hou S."/>
            <person name="Nefedov M."/>
            <person name="de Jong P.J."/>
            <person name="Renfree M.B."/>
            <person name="Mardis E.R."/>
            <person name="Wilson R.K."/>
        </authorList>
    </citation>
    <scope>NUCLEOTIDE SEQUENCE [LARGE SCALE GENOMIC DNA]</scope>
    <source>
        <strain evidence="11 12">Glennie</strain>
    </source>
</reference>
<proteinExistence type="predicted"/>
<evidence type="ECO:0000256" key="3">
    <source>
        <dbReference type="ARBA" id="ARBA00022989"/>
    </source>
</evidence>
<dbReference type="GO" id="GO:0004930">
    <property type="term" value="F:G protein-coupled receptor activity"/>
    <property type="evidence" value="ECO:0000318"/>
    <property type="project" value="GO_Central"/>
</dbReference>
<dbReference type="InterPro" id="IPR017452">
    <property type="entry name" value="GPCR_Rhodpsn_7TM"/>
</dbReference>
<dbReference type="SUPFAM" id="SSF81321">
    <property type="entry name" value="Family A G protein-coupled receptor-like"/>
    <property type="match status" value="1"/>
</dbReference>
<keyword evidence="4" id="KW-0297">G-protein coupled receptor</keyword>
<dbReference type="InterPro" id="IPR026234">
    <property type="entry name" value="MRGPCRFAMILY"/>
</dbReference>
<sequence>QWQTVSRALGPTGVTASAADADYYPQGLWDTAFLLILLLLGLPANGLMAWLTGVRARRGGPPVFLLSLALSDALFLADAAFQIVEIQLRGRWPLGTAACRLYYFLGAVAYASGLLLLTALSLDRCLLAFCPRWYPARRPARLPQWASAAAWVLAAVGSGPWLVLPEAGLWWYELVICLDVWEADERPLRALEVLGGLVPFLLLLGSHALTQARACRRPRPPAPPGPPGSSRVAAAALSAYVVLRLPYQLAQLLYLAYLWDLYPGYYLWEALVYSDYLGLLNSCLNPFLCLLAGSDPGPLLRSLLSAFTATLVETRPPAAGPAVPSPQPSPAAGGPGPPGEPAADPGGDPQTNRFSLPSLPFQAQTGAAHLLPGRGASSFGGKTRRAGGRGGPPRGSSLPPAPRAPGPGRDREPPPPLRPSPAPPPHHLGPKTVLSGSRTAAWPTG</sequence>
<evidence type="ECO:0000256" key="6">
    <source>
        <dbReference type="ARBA" id="ARBA00023170"/>
    </source>
</evidence>
<dbReference type="Ensembl" id="ENSOANT00000064080.1">
    <property type="protein sequence ID" value="ENSOANP00000052670.1"/>
    <property type="gene ID" value="ENSOANG00000050272.1"/>
</dbReference>
<feature type="transmembrane region" description="Helical" evidence="9">
    <location>
        <begin position="142"/>
        <end position="164"/>
    </location>
</feature>
<feature type="domain" description="G-protein coupled receptors family 1 profile" evidence="10">
    <location>
        <begin position="44"/>
        <end position="289"/>
    </location>
</feature>
<dbReference type="Pfam" id="PF00001">
    <property type="entry name" value="7tm_1"/>
    <property type="match status" value="1"/>
</dbReference>
<feature type="transmembrane region" description="Helical" evidence="9">
    <location>
        <begin position="63"/>
        <end position="81"/>
    </location>
</feature>
<evidence type="ECO:0000313" key="12">
    <source>
        <dbReference type="Proteomes" id="UP000002279"/>
    </source>
</evidence>
<dbReference type="Gene3D" id="1.20.1070.10">
    <property type="entry name" value="Rhodopsin 7-helix transmembrane proteins"/>
    <property type="match status" value="1"/>
</dbReference>
<feature type="transmembrane region" description="Helical" evidence="9">
    <location>
        <begin position="32"/>
        <end position="51"/>
    </location>
</feature>
<evidence type="ECO:0000313" key="11">
    <source>
        <dbReference type="Ensembl" id="ENSOANP00000052670.1"/>
    </source>
</evidence>
<keyword evidence="12" id="KW-1185">Reference proteome</keyword>
<evidence type="ECO:0000256" key="7">
    <source>
        <dbReference type="ARBA" id="ARBA00023224"/>
    </source>
</evidence>
<evidence type="ECO:0000256" key="2">
    <source>
        <dbReference type="ARBA" id="ARBA00022692"/>
    </source>
</evidence>
<dbReference type="GO" id="GO:0007186">
    <property type="term" value="P:G protein-coupled receptor signaling pathway"/>
    <property type="evidence" value="ECO:0000318"/>
    <property type="project" value="GO_Central"/>
</dbReference>
<evidence type="ECO:0000259" key="10">
    <source>
        <dbReference type="PROSITE" id="PS50262"/>
    </source>
</evidence>
<evidence type="ECO:0000256" key="1">
    <source>
        <dbReference type="ARBA" id="ARBA00004141"/>
    </source>
</evidence>
<name>A0A6I8PLR4_ORNAN</name>
<dbReference type="PRINTS" id="PR00237">
    <property type="entry name" value="GPCRRHODOPSN"/>
</dbReference>
<keyword evidence="2 9" id="KW-0812">Transmembrane</keyword>
<feature type="compositionally biased region" description="Low complexity" evidence="8">
    <location>
        <begin position="341"/>
        <end position="350"/>
    </location>
</feature>
<reference evidence="11" key="2">
    <citation type="submission" date="2025-08" db="UniProtKB">
        <authorList>
            <consortium name="Ensembl"/>
        </authorList>
    </citation>
    <scope>IDENTIFICATION</scope>
    <source>
        <strain evidence="11">Glennie</strain>
    </source>
</reference>
<evidence type="ECO:0000256" key="9">
    <source>
        <dbReference type="SAM" id="Phobius"/>
    </source>
</evidence>
<feature type="compositionally biased region" description="Pro residues" evidence="8">
    <location>
        <begin position="323"/>
        <end position="340"/>
    </location>
</feature>
<comment type="subcellular location">
    <subcellularLocation>
        <location evidence="1">Membrane</location>
        <topology evidence="1">Multi-pass membrane protein</topology>
    </subcellularLocation>
</comment>
<protein>
    <recommendedName>
        <fullName evidence="10">G-protein coupled receptors family 1 profile domain-containing protein</fullName>
    </recommendedName>
</protein>